<dbReference type="OrthoDB" id="616241at2"/>
<evidence type="ECO:0000259" key="1">
    <source>
        <dbReference type="PROSITE" id="PS51352"/>
    </source>
</evidence>
<gene>
    <name evidence="2" type="ORF">CLV82_2293</name>
</gene>
<dbReference type="Gene3D" id="3.40.30.10">
    <property type="entry name" value="Glutaredoxin"/>
    <property type="match status" value="1"/>
</dbReference>
<keyword evidence="3" id="KW-1185">Reference proteome</keyword>
<dbReference type="PANTHER" id="PTHR42852">
    <property type="entry name" value="THIOL:DISULFIDE INTERCHANGE PROTEIN DSBE"/>
    <property type="match status" value="1"/>
</dbReference>
<dbReference type="EMBL" id="SNYI01000002">
    <property type="protein sequence ID" value="TDQ31585.1"/>
    <property type="molecule type" value="Genomic_DNA"/>
</dbReference>
<dbReference type="InterPro" id="IPR000866">
    <property type="entry name" value="AhpC/TSA"/>
</dbReference>
<comment type="caution">
    <text evidence="2">The sequence shown here is derived from an EMBL/GenBank/DDBJ whole genome shotgun (WGS) entry which is preliminary data.</text>
</comment>
<feature type="domain" description="Thioredoxin" evidence="1">
    <location>
        <begin position="240"/>
        <end position="401"/>
    </location>
</feature>
<dbReference type="GO" id="GO:0016209">
    <property type="term" value="F:antioxidant activity"/>
    <property type="evidence" value="ECO:0007669"/>
    <property type="project" value="InterPro"/>
</dbReference>
<dbReference type="InterPro" id="IPR036249">
    <property type="entry name" value="Thioredoxin-like_sf"/>
</dbReference>
<dbReference type="CDD" id="cd02966">
    <property type="entry name" value="TlpA_like_family"/>
    <property type="match status" value="1"/>
</dbReference>
<dbReference type="AlphaFoldDB" id="A0A4R6TPM6"/>
<dbReference type="InterPro" id="IPR050553">
    <property type="entry name" value="Thioredoxin_ResA/DsbE_sf"/>
</dbReference>
<protein>
    <submittedName>
        <fullName evidence="2">Peroxiredoxin</fullName>
    </submittedName>
</protein>
<dbReference type="RefSeq" id="WP_133644397.1">
    <property type="nucleotide sequence ID" value="NZ_SNYI01000002.1"/>
</dbReference>
<dbReference type="PROSITE" id="PS51352">
    <property type="entry name" value="THIOREDOXIN_2"/>
    <property type="match status" value="1"/>
</dbReference>
<dbReference type="Pfam" id="PF00578">
    <property type="entry name" value="AhpC-TSA"/>
    <property type="match status" value="1"/>
</dbReference>
<dbReference type="SUPFAM" id="SSF52833">
    <property type="entry name" value="Thioredoxin-like"/>
    <property type="match status" value="1"/>
</dbReference>
<dbReference type="GO" id="GO:0016491">
    <property type="term" value="F:oxidoreductase activity"/>
    <property type="evidence" value="ECO:0007669"/>
    <property type="project" value="InterPro"/>
</dbReference>
<sequence>MRTLLILILATVLSTSCNDKKTAELRPGPWHATLEVQDGKELPFSFELAAQDDSYNLTVFNAGEEIAVDEIRTIGDSIIIRMPAFDGYIAGRYTSEEITGNFIKEELDRSQPFSAIFGERPRFTVEQEPGFDVSGIWEATFGNDSTDFYPAKGIFSQEGYKVKGTFRTTTGDYRYLDGVVRGDSLLLSTFDGAHAFLFAAAYKDSVLQGTFYSGNHFQEPFSAKRNEGFELQDEENITYLKEGYDSFQFAFPNSSGDTVSLEDDRYKNKAVIVQLMGSWCPNCLDETRFLVDYLENNPTEGLEIVALAFEYAKTEEKAFNSIKRLEERVGITYPVLLAQYGSSSKTKAQEKLPMLNHVWSYPTTIFIDKKGEVRKIHTGFNGPATGEKYTEFKAEFDTLVKELLSE</sequence>
<evidence type="ECO:0000313" key="3">
    <source>
        <dbReference type="Proteomes" id="UP000295468"/>
    </source>
</evidence>
<reference evidence="2 3" key="1">
    <citation type="submission" date="2019-03" db="EMBL/GenBank/DDBJ databases">
        <title>Genomic Encyclopedia of Archaeal and Bacterial Type Strains, Phase II (KMG-II): from individual species to whole genera.</title>
        <authorList>
            <person name="Goeker M."/>
        </authorList>
    </citation>
    <scope>NUCLEOTIDE SEQUENCE [LARGE SCALE GENOMIC DNA]</scope>
    <source>
        <strain evidence="2 3">DSM 18435</strain>
    </source>
</reference>
<dbReference type="Proteomes" id="UP000295468">
    <property type="component" value="Unassembled WGS sequence"/>
</dbReference>
<dbReference type="InterPro" id="IPR013766">
    <property type="entry name" value="Thioredoxin_domain"/>
</dbReference>
<dbReference type="PANTHER" id="PTHR42852:SF13">
    <property type="entry name" value="PROTEIN DIPZ"/>
    <property type="match status" value="1"/>
</dbReference>
<evidence type="ECO:0000313" key="2">
    <source>
        <dbReference type="EMBL" id="TDQ31585.1"/>
    </source>
</evidence>
<accession>A0A4R6TPM6</accession>
<organism evidence="2 3">
    <name type="scientific">Zeaxanthinibacter enoshimensis</name>
    <dbReference type="NCBI Taxonomy" id="392009"/>
    <lineage>
        <taxon>Bacteria</taxon>
        <taxon>Pseudomonadati</taxon>
        <taxon>Bacteroidota</taxon>
        <taxon>Flavobacteriia</taxon>
        <taxon>Flavobacteriales</taxon>
        <taxon>Flavobacteriaceae</taxon>
        <taxon>Zeaxanthinibacter</taxon>
    </lineage>
</organism>
<proteinExistence type="predicted"/>
<name>A0A4R6TPM6_9FLAO</name>
<dbReference type="PROSITE" id="PS51257">
    <property type="entry name" value="PROKAR_LIPOPROTEIN"/>
    <property type="match status" value="1"/>
</dbReference>